<sequence>MGSNVKPYDLLLDPDVIRRVNVHFYDLVYDDPWLGRYFAGAEKEFLV</sequence>
<dbReference type="SUPFAM" id="SSF46458">
    <property type="entry name" value="Globin-like"/>
    <property type="match status" value="1"/>
</dbReference>
<dbReference type="AlphaFoldDB" id="A0A518EN21"/>
<reference evidence="1 2" key="1">
    <citation type="submission" date="2019-02" db="EMBL/GenBank/DDBJ databases">
        <title>Deep-cultivation of Planctomycetes and their phenomic and genomic characterization uncovers novel biology.</title>
        <authorList>
            <person name="Wiegand S."/>
            <person name="Jogler M."/>
            <person name="Boedeker C."/>
            <person name="Pinto D."/>
            <person name="Vollmers J."/>
            <person name="Rivas-Marin E."/>
            <person name="Kohn T."/>
            <person name="Peeters S.H."/>
            <person name="Heuer A."/>
            <person name="Rast P."/>
            <person name="Oberbeckmann S."/>
            <person name="Bunk B."/>
            <person name="Jeske O."/>
            <person name="Meyerdierks A."/>
            <person name="Storesund J.E."/>
            <person name="Kallscheuer N."/>
            <person name="Luecker S."/>
            <person name="Lage O.M."/>
            <person name="Pohl T."/>
            <person name="Merkel B.J."/>
            <person name="Hornburger P."/>
            <person name="Mueller R.-W."/>
            <person name="Bruemmer F."/>
            <person name="Labrenz M."/>
            <person name="Spormann A.M."/>
            <person name="Op den Camp H."/>
            <person name="Overmann J."/>
            <person name="Amann R."/>
            <person name="Jetten M.S.M."/>
            <person name="Mascher T."/>
            <person name="Medema M.H."/>
            <person name="Devos D.P."/>
            <person name="Kaster A.-K."/>
            <person name="Ovreas L."/>
            <person name="Rohde M."/>
            <person name="Galperin M.Y."/>
            <person name="Jogler C."/>
        </authorList>
    </citation>
    <scope>NUCLEOTIDE SEQUENCE [LARGE SCALE GENOMIC DNA]</scope>
    <source>
        <strain evidence="1 2">Poly30</strain>
    </source>
</reference>
<evidence type="ECO:0000313" key="1">
    <source>
        <dbReference type="EMBL" id="QDV05484.1"/>
    </source>
</evidence>
<accession>A0A518EN21</accession>
<gene>
    <name evidence="1" type="ORF">Poly30_09820</name>
</gene>
<dbReference type="Proteomes" id="UP000320390">
    <property type="component" value="Chromosome"/>
</dbReference>
<proteinExistence type="predicted"/>
<protein>
    <submittedName>
        <fullName evidence="1">Uncharacterized protein</fullName>
    </submittedName>
</protein>
<dbReference type="EMBL" id="CP036434">
    <property type="protein sequence ID" value="QDV05484.1"/>
    <property type="molecule type" value="Genomic_DNA"/>
</dbReference>
<dbReference type="InterPro" id="IPR009050">
    <property type="entry name" value="Globin-like_sf"/>
</dbReference>
<organism evidence="1 2">
    <name type="scientific">Saltatorellus ferox</name>
    <dbReference type="NCBI Taxonomy" id="2528018"/>
    <lineage>
        <taxon>Bacteria</taxon>
        <taxon>Pseudomonadati</taxon>
        <taxon>Planctomycetota</taxon>
        <taxon>Planctomycetia</taxon>
        <taxon>Planctomycetia incertae sedis</taxon>
        <taxon>Saltatorellus</taxon>
    </lineage>
</organism>
<keyword evidence="2" id="KW-1185">Reference proteome</keyword>
<name>A0A518EN21_9BACT</name>
<evidence type="ECO:0000313" key="2">
    <source>
        <dbReference type="Proteomes" id="UP000320390"/>
    </source>
</evidence>